<proteinExistence type="predicted"/>
<keyword evidence="1" id="KW-0472">Membrane</keyword>
<sequence>MHITHLHPGLKLDLDNVYIQVGTKSNRTFHTKAQKEAKIRGGSVLALAGVLLFSLRDGSFSFVWLFELTSIIMLLWGLWLIVNTLIEILYFEES</sequence>
<dbReference type="EMBL" id="JBBMFA010000034">
    <property type="protein sequence ID" value="MEQ2519036.1"/>
    <property type="molecule type" value="Genomic_DNA"/>
</dbReference>
<protein>
    <submittedName>
        <fullName evidence="2">Uncharacterized protein</fullName>
    </submittedName>
</protein>
<dbReference type="Proteomes" id="UP001477672">
    <property type="component" value="Unassembled WGS sequence"/>
</dbReference>
<keyword evidence="1" id="KW-1133">Transmembrane helix</keyword>
<feature type="transmembrane region" description="Helical" evidence="1">
    <location>
        <begin position="71"/>
        <end position="91"/>
    </location>
</feature>
<keyword evidence="3" id="KW-1185">Reference proteome</keyword>
<comment type="caution">
    <text evidence="2">The sequence shown here is derived from an EMBL/GenBank/DDBJ whole genome shotgun (WGS) entry which is preliminary data.</text>
</comment>
<accession>A0ABV1GB18</accession>
<evidence type="ECO:0000313" key="2">
    <source>
        <dbReference type="EMBL" id="MEQ2519036.1"/>
    </source>
</evidence>
<reference evidence="2 3" key="1">
    <citation type="submission" date="2024-03" db="EMBL/GenBank/DDBJ databases">
        <title>Human intestinal bacterial collection.</title>
        <authorList>
            <person name="Pauvert C."/>
            <person name="Hitch T.C.A."/>
            <person name="Clavel T."/>
        </authorList>
    </citation>
    <scope>NUCLEOTIDE SEQUENCE [LARGE SCALE GENOMIC DNA]</scope>
    <source>
        <strain evidence="2 3">CLA-JM-H11</strain>
    </source>
</reference>
<keyword evidence="1" id="KW-0812">Transmembrane</keyword>
<gene>
    <name evidence="2" type="ORF">WMO24_01075</name>
</gene>
<organism evidence="2 3">
    <name type="scientific">Ruthenibacterium intestinale</name>
    <dbReference type="NCBI Taxonomy" id="3133163"/>
    <lineage>
        <taxon>Bacteria</taxon>
        <taxon>Bacillati</taxon>
        <taxon>Bacillota</taxon>
        <taxon>Clostridia</taxon>
        <taxon>Eubacteriales</taxon>
        <taxon>Oscillospiraceae</taxon>
        <taxon>Ruthenibacterium</taxon>
    </lineage>
</organism>
<name>A0ABV1GB18_9FIRM</name>
<evidence type="ECO:0000313" key="3">
    <source>
        <dbReference type="Proteomes" id="UP001477672"/>
    </source>
</evidence>
<dbReference type="RefSeq" id="WP_349214256.1">
    <property type="nucleotide sequence ID" value="NZ_JBBMFA010000034.1"/>
</dbReference>
<evidence type="ECO:0000256" key="1">
    <source>
        <dbReference type="SAM" id="Phobius"/>
    </source>
</evidence>